<evidence type="ECO:0000259" key="4">
    <source>
        <dbReference type="Pfam" id="PF00931"/>
    </source>
</evidence>
<evidence type="ECO:0000256" key="3">
    <source>
        <dbReference type="ARBA" id="ARBA00022821"/>
    </source>
</evidence>
<dbReference type="AlphaFoldDB" id="A0A1J3DJY9"/>
<evidence type="ECO:0000313" key="8">
    <source>
        <dbReference type="EMBL" id="JAU20298.1"/>
    </source>
</evidence>
<proteinExistence type="predicted"/>
<protein>
    <submittedName>
        <fullName evidence="8">Putative disease resistance protein</fullName>
    </submittedName>
</protein>
<dbReference type="InterPro" id="IPR041118">
    <property type="entry name" value="Rx_N"/>
</dbReference>
<keyword evidence="2" id="KW-0547">Nucleotide-binding</keyword>
<dbReference type="PANTHER" id="PTHR23155:SF1185">
    <property type="entry name" value="DISEASE RESISTANCE RPP8-LIKE PROTEIN 3-RELATED"/>
    <property type="match status" value="1"/>
</dbReference>
<dbReference type="InterPro" id="IPR042197">
    <property type="entry name" value="Apaf_helical"/>
</dbReference>
<feature type="domain" description="Disease resistance R13L4/SHOC-2-like LRR" evidence="7">
    <location>
        <begin position="554"/>
        <end position="872"/>
    </location>
</feature>
<sequence length="903" mass="103776">MAGELVSFGIQKLYDLLSQEYAQFQGVDDQVPELKRDLNMLSSFLKDADAKKHKSAMVRNCVEDIKYIICDAEDIVETYLLKEKFGKTSGIKKRIKSLACVVPDRREIAIDIGGISRRISKVISVMQSFGIQQIITDGGYMQPLHDRQREMRHTFSEDNESHLVGLEEKVKTVVGYLVEEEDTVQVVSITGMGGVGKTTLARQVFNHEMVKHHFDALAWVCVSQEFTWSSVWQTILRALRPNEEEKKISKMPESTLHDELFQLLETSKALIVLDDIWKDEDWNLIRPIFPTKKGGWKVLLTSRNENVASRGDITCFNFKPECLSAKESWELFQRIAFPKKDASELKVDEKLEEMGKQMIKHCGGLPLAVRVLGGLLATKDTLDDWERVNQNVVSHVVGRSRFSDSNNSSIYHVLSMSFEELPSYLKTCFLYLAHFPEDHSINVEKLSYFWAVEGILRDYDGESIRDVGDEYMEELVRRNMVISERDIKTRRYETCHLHDMMREICLFKAKEENFLVILGNRSPIAKALSPGTSRRFISHSPSTLDIERDISHPKVRSLLVFWNIYQKTYLIPRLSFKRLQLSRLLDLPGVLFEGNKLPSSIGKLIHLRYLNLKHAFIYDIPSSLGNLKLLIYLDLRCVGYIFLPNVLMGMIELRYLALPARMWKIKLELSTLVNLETLINFSTANSSVEDLHGMTKLRILKIRLPSETSLETLSASIGGVRHLEDLEIEYEGSKRMKLDGTELNFMNFKQLKLNIRVPILSDGLHFPSQLTYICLNGCRLEKDPMPILEKLLHLKEVVLLGGAFSGRRMVCSGSGFPKLHSLMIYGLDELEEWVVEEGSMPLLHTLDIRKLDKLKELPDGMRFITSLKELCLYYMGEQWKEKLSEGGEDYYKVEHIPSVTFYM</sequence>
<dbReference type="GO" id="GO:0043531">
    <property type="term" value="F:ADP binding"/>
    <property type="evidence" value="ECO:0007669"/>
    <property type="project" value="InterPro"/>
</dbReference>
<feature type="domain" description="Disease resistance protein winged helix" evidence="6">
    <location>
        <begin position="435"/>
        <end position="504"/>
    </location>
</feature>
<evidence type="ECO:0000259" key="5">
    <source>
        <dbReference type="Pfam" id="PF18052"/>
    </source>
</evidence>
<gene>
    <name evidence="8" type="ORF">GA_TR19290_c0_g1_i1_g.63003</name>
</gene>
<dbReference type="InterPro" id="IPR027417">
    <property type="entry name" value="P-loop_NTPase"/>
</dbReference>
<dbReference type="Pfam" id="PF00931">
    <property type="entry name" value="NB-ARC"/>
    <property type="match status" value="1"/>
</dbReference>
<dbReference type="PRINTS" id="PR00364">
    <property type="entry name" value="DISEASERSIST"/>
</dbReference>
<dbReference type="InterPro" id="IPR036388">
    <property type="entry name" value="WH-like_DNA-bd_sf"/>
</dbReference>
<evidence type="ECO:0000256" key="2">
    <source>
        <dbReference type="ARBA" id="ARBA00022741"/>
    </source>
</evidence>
<dbReference type="Pfam" id="PF18052">
    <property type="entry name" value="Rx_N"/>
    <property type="match status" value="1"/>
</dbReference>
<dbReference type="FunFam" id="3.40.50.300:FF:001091">
    <property type="entry name" value="Probable disease resistance protein At1g61300"/>
    <property type="match status" value="1"/>
</dbReference>
<dbReference type="InterPro" id="IPR002182">
    <property type="entry name" value="NB-ARC"/>
</dbReference>
<dbReference type="Gene3D" id="3.80.10.10">
    <property type="entry name" value="Ribonuclease Inhibitor"/>
    <property type="match status" value="1"/>
</dbReference>
<feature type="domain" description="NB-ARC" evidence="4">
    <location>
        <begin position="167"/>
        <end position="341"/>
    </location>
</feature>
<evidence type="ECO:0000259" key="7">
    <source>
        <dbReference type="Pfam" id="PF23598"/>
    </source>
</evidence>
<dbReference type="Gene3D" id="1.10.8.430">
    <property type="entry name" value="Helical domain of apoptotic protease-activating factors"/>
    <property type="match status" value="1"/>
</dbReference>
<evidence type="ECO:0000259" key="6">
    <source>
        <dbReference type="Pfam" id="PF23559"/>
    </source>
</evidence>
<dbReference type="Gene3D" id="1.10.10.10">
    <property type="entry name" value="Winged helix-like DNA-binding domain superfamily/Winged helix DNA-binding domain"/>
    <property type="match status" value="1"/>
</dbReference>
<name>A0A1J3DJY9_NOCCA</name>
<dbReference type="Gene3D" id="1.20.5.4130">
    <property type="match status" value="1"/>
</dbReference>
<keyword evidence="1" id="KW-0677">Repeat</keyword>
<feature type="domain" description="Disease resistance N-terminal" evidence="5">
    <location>
        <begin position="6"/>
        <end position="87"/>
    </location>
</feature>
<organism evidence="8">
    <name type="scientific">Noccaea caerulescens</name>
    <name type="common">Alpine penny-cress</name>
    <name type="synonym">Thlaspi caerulescens</name>
    <dbReference type="NCBI Taxonomy" id="107243"/>
    <lineage>
        <taxon>Eukaryota</taxon>
        <taxon>Viridiplantae</taxon>
        <taxon>Streptophyta</taxon>
        <taxon>Embryophyta</taxon>
        <taxon>Tracheophyta</taxon>
        <taxon>Spermatophyta</taxon>
        <taxon>Magnoliopsida</taxon>
        <taxon>eudicotyledons</taxon>
        <taxon>Gunneridae</taxon>
        <taxon>Pentapetalae</taxon>
        <taxon>rosids</taxon>
        <taxon>malvids</taxon>
        <taxon>Brassicales</taxon>
        <taxon>Brassicaceae</taxon>
        <taxon>Coluteocarpeae</taxon>
        <taxon>Noccaea</taxon>
    </lineage>
</organism>
<dbReference type="Pfam" id="PF23559">
    <property type="entry name" value="WHD_DRP"/>
    <property type="match status" value="1"/>
</dbReference>
<dbReference type="FunFam" id="1.10.10.10:FF:000322">
    <property type="entry name" value="Probable disease resistance protein At1g63360"/>
    <property type="match status" value="1"/>
</dbReference>
<dbReference type="PANTHER" id="PTHR23155">
    <property type="entry name" value="DISEASE RESISTANCE PROTEIN RP"/>
    <property type="match status" value="1"/>
</dbReference>
<dbReference type="CDD" id="cd14798">
    <property type="entry name" value="RX-CC_like"/>
    <property type="match status" value="1"/>
</dbReference>
<dbReference type="EMBL" id="GEVI01012022">
    <property type="protein sequence ID" value="JAU20298.1"/>
    <property type="molecule type" value="Transcribed_RNA"/>
</dbReference>
<dbReference type="GO" id="GO:0098542">
    <property type="term" value="P:defense response to other organism"/>
    <property type="evidence" value="ECO:0007669"/>
    <property type="project" value="TreeGrafter"/>
</dbReference>
<dbReference type="InterPro" id="IPR058922">
    <property type="entry name" value="WHD_DRP"/>
</dbReference>
<dbReference type="FunFam" id="1.10.8.430:FF:000003">
    <property type="entry name" value="Probable disease resistance protein At5g66910"/>
    <property type="match status" value="1"/>
</dbReference>
<evidence type="ECO:0000256" key="1">
    <source>
        <dbReference type="ARBA" id="ARBA00022737"/>
    </source>
</evidence>
<dbReference type="InterPro" id="IPR032675">
    <property type="entry name" value="LRR_dom_sf"/>
</dbReference>
<dbReference type="InterPro" id="IPR038005">
    <property type="entry name" value="RX-like_CC"/>
</dbReference>
<reference evidence="8" key="1">
    <citation type="submission" date="2016-07" db="EMBL/GenBank/DDBJ databases">
        <title>De novo transcriptome assembly of four accessions of the metal hyperaccumulator plant Noccaea caerulescens.</title>
        <authorList>
            <person name="Blande D."/>
            <person name="Halimaa P."/>
            <person name="Tervahauta A.I."/>
            <person name="Aarts M.G."/>
            <person name="Karenlampi S.O."/>
        </authorList>
    </citation>
    <scope>NUCLEOTIDE SEQUENCE</scope>
</reference>
<accession>A0A1J3DJY9</accession>
<dbReference type="SUPFAM" id="SSF52058">
    <property type="entry name" value="L domain-like"/>
    <property type="match status" value="1"/>
</dbReference>
<dbReference type="Gene3D" id="3.40.50.300">
    <property type="entry name" value="P-loop containing nucleotide triphosphate hydrolases"/>
    <property type="match status" value="1"/>
</dbReference>
<keyword evidence="3" id="KW-0611">Plant defense</keyword>
<dbReference type="InterPro" id="IPR055414">
    <property type="entry name" value="LRR_R13L4/SHOC2-like"/>
</dbReference>
<dbReference type="SUPFAM" id="SSF52540">
    <property type="entry name" value="P-loop containing nucleoside triphosphate hydrolases"/>
    <property type="match status" value="1"/>
</dbReference>
<dbReference type="Pfam" id="PF23598">
    <property type="entry name" value="LRR_14"/>
    <property type="match status" value="1"/>
</dbReference>
<dbReference type="InterPro" id="IPR044974">
    <property type="entry name" value="Disease_R_plants"/>
</dbReference>